<evidence type="ECO:0000313" key="2">
    <source>
        <dbReference type="EMBL" id="QMV42201.1"/>
    </source>
</evidence>
<proteinExistence type="predicted"/>
<protein>
    <submittedName>
        <fullName evidence="2">Transposase</fullName>
    </submittedName>
</protein>
<gene>
    <name evidence="2" type="ORF">FPL14_14125</name>
</gene>
<feature type="transmembrane region" description="Helical" evidence="1">
    <location>
        <begin position="133"/>
        <end position="152"/>
    </location>
</feature>
<keyword evidence="1" id="KW-1133">Transmembrane helix</keyword>
<keyword evidence="1" id="KW-0472">Membrane</keyword>
<dbReference type="Proteomes" id="UP000515679">
    <property type="component" value="Chromosome"/>
</dbReference>
<evidence type="ECO:0000313" key="3">
    <source>
        <dbReference type="Proteomes" id="UP000515679"/>
    </source>
</evidence>
<dbReference type="EMBL" id="CP041969">
    <property type="protein sequence ID" value="QMV42201.1"/>
    <property type="molecule type" value="Genomic_DNA"/>
</dbReference>
<dbReference type="AlphaFoldDB" id="A0A7G5BZ17"/>
<name>A0A7G5BZ17_9BACL</name>
<feature type="transmembrane region" description="Helical" evidence="1">
    <location>
        <begin position="29"/>
        <end position="46"/>
    </location>
</feature>
<keyword evidence="1" id="KW-0812">Transmembrane</keyword>
<evidence type="ECO:0000256" key="1">
    <source>
        <dbReference type="SAM" id="Phobius"/>
    </source>
</evidence>
<reference evidence="2 3" key="1">
    <citation type="submission" date="2019-07" db="EMBL/GenBank/DDBJ databases">
        <authorList>
            <person name="Kim J.K."/>
            <person name="Cheong H.-M."/>
            <person name="Choi Y."/>
            <person name="Hwang K.J."/>
            <person name="Lee S."/>
            <person name="Choi C."/>
        </authorList>
    </citation>
    <scope>NUCLEOTIDE SEQUENCE [LARGE SCALE GENOMIC DNA]</scope>
    <source>
        <strain evidence="2 3">KS 22</strain>
    </source>
</reference>
<dbReference type="RefSeq" id="WP_182303601.1">
    <property type="nucleotide sequence ID" value="NZ_CP041969.1"/>
</dbReference>
<accession>A0A7G5BZ17</accession>
<keyword evidence="3" id="KW-1185">Reference proteome</keyword>
<feature type="transmembrane region" description="Helical" evidence="1">
    <location>
        <begin position="52"/>
        <end position="73"/>
    </location>
</feature>
<dbReference type="KEGG" id="cchl:FPL14_14125"/>
<organism evidence="2 3">
    <name type="scientific">Cohnella cholangitidis</name>
    <dbReference type="NCBI Taxonomy" id="2598458"/>
    <lineage>
        <taxon>Bacteria</taxon>
        <taxon>Bacillati</taxon>
        <taxon>Bacillota</taxon>
        <taxon>Bacilli</taxon>
        <taxon>Bacillales</taxon>
        <taxon>Paenibacillaceae</taxon>
        <taxon>Cohnella</taxon>
    </lineage>
</organism>
<sequence length="175" mass="20653">MGEPSTMRDATFYNYKLIRKIGLRPESKYSYMSTALLVLTALYFIYDWPGLVYSAVGAILMLIVHALVLRITIRRVDKLSEKRWTFRKDWPWIGPLPIMDTQLSLFRRLHFHLFLVGCCVAGLFYPWAHSSLVIAMVYWHLWLLTPRLKLLLSLRRERGDGVVRLESKEVSYYHQ</sequence>
<feature type="transmembrane region" description="Helical" evidence="1">
    <location>
        <begin position="109"/>
        <end position="127"/>
    </location>
</feature>